<keyword evidence="4" id="KW-1185">Reference proteome</keyword>
<dbReference type="Proteomes" id="UP000044602">
    <property type="component" value="Unassembled WGS sequence"/>
</dbReference>
<evidence type="ECO:0000313" key="3">
    <source>
        <dbReference type="EMBL" id="CRK29595.1"/>
    </source>
</evidence>
<evidence type="ECO:0000256" key="1">
    <source>
        <dbReference type="SAM" id="MobiDB-lite"/>
    </source>
</evidence>
<evidence type="ECO:0000313" key="5">
    <source>
        <dbReference type="Proteomes" id="UP000045706"/>
    </source>
</evidence>
<dbReference type="Proteomes" id="UP000045706">
    <property type="component" value="Unassembled WGS sequence"/>
</dbReference>
<dbReference type="EMBL" id="CVQI01022223">
    <property type="protein sequence ID" value="CRK29595.1"/>
    <property type="molecule type" value="Genomic_DNA"/>
</dbReference>
<feature type="region of interest" description="Disordered" evidence="1">
    <location>
        <begin position="51"/>
        <end position="89"/>
    </location>
</feature>
<organism evidence="2 4">
    <name type="scientific">Verticillium longisporum</name>
    <name type="common">Verticillium dahliae var. longisporum</name>
    <dbReference type="NCBI Taxonomy" id="100787"/>
    <lineage>
        <taxon>Eukaryota</taxon>
        <taxon>Fungi</taxon>
        <taxon>Dikarya</taxon>
        <taxon>Ascomycota</taxon>
        <taxon>Pezizomycotina</taxon>
        <taxon>Sordariomycetes</taxon>
        <taxon>Hypocreomycetidae</taxon>
        <taxon>Glomerellales</taxon>
        <taxon>Plectosphaerellaceae</taxon>
        <taxon>Verticillium</taxon>
    </lineage>
</organism>
<proteinExistence type="predicted"/>
<sequence length="128" mass="13707">MAICTQPMAGLGLSSTSASFAHDTATDVQLCPCRPSPPPFPRGFSMCGVSSPPRRLAPRSHLSTASGLSTLRQEPSLAKSSQGQPRVLRRWPSHRQGLGEFIIKTVVTYTSPHAFVPDTTNGPKVFTC</sequence>
<accession>A0A0G4LKU1</accession>
<name>A0A0G4LKU1_VERLO</name>
<feature type="compositionally biased region" description="Polar residues" evidence="1">
    <location>
        <begin position="61"/>
        <end position="84"/>
    </location>
</feature>
<evidence type="ECO:0000313" key="2">
    <source>
        <dbReference type="EMBL" id="CRK22661.1"/>
    </source>
</evidence>
<dbReference type="EMBL" id="CVQH01014446">
    <property type="protein sequence ID" value="CRK22661.1"/>
    <property type="molecule type" value="Genomic_DNA"/>
</dbReference>
<evidence type="ECO:0000313" key="4">
    <source>
        <dbReference type="Proteomes" id="UP000044602"/>
    </source>
</evidence>
<gene>
    <name evidence="2" type="ORF">BN1708_003599</name>
    <name evidence="3" type="ORF">BN1723_000529</name>
</gene>
<protein>
    <submittedName>
        <fullName evidence="2">Uncharacterized protein</fullName>
    </submittedName>
</protein>
<dbReference type="AlphaFoldDB" id="A0A0G4LKU1"/>
<reference evidence="4 5" key="1">
    <citation type="submission" date="2015-05" db="EMBL/GenBank/DDBJ databases">
        <authorList>
            <person name="Fogelqvist Johan"/>
        </authorList>
    </citation>
    <scope>NUCLEOTIDE SEQUENCE [LARGE SCALE GENOMIC DNA]</scope>
    <source>
        <strain evidence="2">VL1</strain>
        <strain evidence="3">VL2</strain>
    </source>
</reference>